<dbReference type="InterPro" id="IPR036249">
    <property type="entry name" value="Thioredoxin-like_sf"/>
</dbReference>
<feature type="signal peptide" evidence="1">
    <location>
        <begin position="1"/>
        <end position="21"/>
    </location>
</feature>
<dbReference type="InterPro" id="IPR050553">
    <property type="entry name" value="Thioredoxin_ResA/DsbE_sf"/>
</dbReference>
<keyword evidence="4" id="KW-1185">Reference proteome</keyword>
<comment type="caution">
    <text evidence="3">The sequence shown here is derived from an EMBL/GenBank/DDBJ whole genome shotgun (WGS) entry which is preliminary data.</text>
</comment>
<feature type="chain" id="PRO_5047292612" evidence="1">
    <location>
        <begin position="22"/>
        <end position="402"/>
    </location>
</feature>
<dbReference type="PANTHER" id="PTHR42852">
    <property type="entry name" value="THIOL:DISULFIDE INTERCHANGE PROTEIN DSBE"/>
    <property type="match status" value="1"/>
</dbReference>
<dbReference type="InterPro" id="IPR013740">
    <property type="entry name" value="Redoxin"/>
</dbReference>
<keyword evidence="1" id="KW-0732">Signal</keyword>
<dbReference type="Pfam" id="PF08534">
    <property type="entry name" value="Redoxin"/>
    <property type="match status" value="1"/>
</dbReference>
<accession>A0ABS9KYQ8</accession>
<sequence length="402" mass="44654">MKKSLVVLLVTLIAGSHEVMAQTFSPFGKWRGVFQLRDGVEAPFNFEITGKSIADAKVFFINAAERFDGGRVRRQKDSLFISLDQFDNELAFKINGNQLDGVLRKTDGSGSPLKVTAEKGKLYRFPVNGAEPAGDISGTYDIVSGKDSTVGLFTQKGSKLSATFLSITGDSRYLDGIVDGNKFYLSSFIGSGVAYYQGTFNNDGTITGEQVSPRGARKFAGRENDEAKLPDLYSLTYLKQGYNRFDFSFPDIDGNKVSLTDEKYKGKAVIIAITGSWCPNCMDETAFLSPWYKKNRSRGVEIVAIHYERKDDPAFVKNAIGRYRKKFDIRYDQVFGGLADKQFVANSLPSLNTFLSFPTTIFINKKGEVAKIHTGYTGPATGRFYTEFVKEFNEEVDHLLAD</sequence>
<dbReference type="RefSeq" id="WP_237876292.1">
    <property type="nucleotide sequence ID" value="NZ_JAKLTR010000022.1"/>
</dbReference>
<dbReference type="CDD" id="cd02966">
    <property type="entry name" value="TlpA_like_family"/>
    <property type="match status" value="1"/>
</dbReference>
<gene>
    <name evidence="3" type="ORF">LZZ85_24685</name>
</gene>
<reference evidence="3" key="1">
    <citation type="submission" date="2022-01" db="EMBL/GenBank/DDBJ databases">
        <authorList>
            <person name="Jo J.-H."/>
            <person name="Im W.-T."/>
        </authorList>
    </citation>
    <scope>NUCLEOTIDE SEQUENCE</scope>
    <source>
        <strain evidence="3">NA20</strain>
    </source>
</reference>
<evidence type="ECO:0000313" key="4">
    <source>
        <dbReference type="Proteomes" id="UP001165367"/>
    </source>
</evidence>
<proteinExistence type="predicted"/>
<feature type="domain" description="Thioredoxin" evidence="2">
    <location>
        <begin position="238"/>
        <end position="394"/>
    </location>
</feature>
<evidence type="ECO:0000256" key="1">
    <source>
        <dbReference type="SAM" id="SignalP"/>
    </source>
</evidence>
<dbReference type="InterPro" id="IPR013766">
    <property type="entry name" value="Thioredoxin_domain"/>
</dbReference>
<name>A0ABS9KYQ8_9BACT</name>
<organism evidence="3 4">
    <name type="scientific">Terrimonas ginsenosidimutans</name>
    <dbReference type="NCBI Taxonomy" id="2908004"/>
    <lineage>
        <taxon>Bacteria</taxon>
        <taxon>Pseudomonadati</taxon>
        <taxon>Bacteroidota</taxon>
        <taxon>Chitinophagia</taxon>
        <taxon>Chitinophagales</taxon>
        <taxon>Chitinophagaceae</taxon>
        <taxon>Terrimonas</taxon>
    </lineage>
</organism>
<evidence type="ECO:0000313" key="3">
    <source>
        <dbReference type="EMBL" id="MCG2617519.1"/>
    </source>
</evidence>
<dbReference type="SUPFAM" id="SSF52833">
    <property type="entry name" value="Thioredoxin-like"/>
    <property type="match status" value="1"/>
</dbReference>
<evidence type="ECO:0000259" key="2">
    <source>
        <dbReference type="PROSITE" id="PS51352"/>
    </source>
</evidence>
<protein>
    <submittedName>
        <fullName evidence="3">TlpA family protein disulfide reductase</fullName>
    </submittedName>
</protein>
<dbReference type="Proteomes" id="UP001165367">
    <property type="component" value="Unassembled WGS sequence"/>
</dbReference>
<dbReference type="PROSITE" id="PS51352">
    <property type="entry name" value="THIOREDOXIN_2"/>
    <property type="match status" value="1"/>
</dbReference>
<dbReference type="Gene3D" id="3.40.30.10">
    <property type="entry name" value="Glutaredoxin"/>
    <property type="match status" value="1"/>
</dbReference>
<dbReference type="EMBL" id="JAKLTR010000022">
    <property type="protein sequence ID" value="MCG2617519.1"/>
    <property type="molecule type" value="Genomic_DNA"/>
</dbReference>
<dbReference type="PANTHER" id="PTHR42852:SF17">
    <property type="entry name" value="THIOREDOXIN-LIKE PROTEIN HI_1115"/>
    <property type="match status" value="1"/>
</dbReference>